<protein>
    <submittedName>
        <fullName evidence="1">Uncharacterized protein</fullName>
    </submittedName>
</protein>
<evidence type="ECO:0000313" key="1">
    <source>
        <dbReference type="EMBL" id="PJA45905.1"/>
    </source>
</evidence>
<proteinExistence type="predicted"/>
<dbReference type="AlphaFoldDB" id="A0A2M7XDI6"/>
<dbReference type="EMBL" id="PFWT01000023">
    <property type="protein sequence ID" value="PJA45905.1"/>
    <property type="molecule type" value="Genomic_DNA"/>
</dbReference>
<accession>A0A2M7XDI6</accession>
<name>A0A2M7XDI6_9BACT</name>
<reference evidence="2" key="1">
    <citation type="submission" date="2017-09" db="EMBL/GenBank/DDBJ databases">
        <title>Depth-based differentiation of microbial function through sediment-hosted aquifers and enrichment of novel symbionts in the deep terrestrial subsurface.</title>
        <authorList>
            <person name="Probst A.J."/>
            <person name="Ladd B."/>
            <person name="Jarett J.K."/>
            <person name="Geller-Mcgrath D.E."/>
            <person name="Sieber C.M.K."/>
            <person name="Emerson J.B."/>
            <person name="Anantharaman K."/>
            <person name="Thomas B.C."/>
            <person name="Malmstrom R."/>
            <person name="Stieglmeier M."/>
            <person name="Klingl A."/>
            <person name="Woyke T."/>
            <person name="Ryan C.M."/>
            <person name="Banfield J.F."/>
        </authorList>
    </citation>
    <scope>NUCLEOTIDE SEQUENCE [LARGE SCALE GENOMIC DNA]</scope>
</reference>
<sequence>MYNELGRQTPEQQKQIKVDLKTPYLIEPEDMDKARAFLFNFRINNAERAEIYRSAIAQLENDPSLDIHEVLSDLTKGLDVSPGFQPNSWARAQEPGLNDTGIGNEEVVVRGVDFGQDAKRLKKAREDADREAGTKAA</sequence>
<dbReference type="Proteomes" id="UP000231263">
    <property type="component" value="Unassembled WGS sequence"/>
</dbReference>
<gene>
    <name evidence="1" type="ORF">CO173_04300</name>
</gene>
<comment type="caution">
    <text evidence="1">The sequence shown here is derived from an EMBL/GenBank/DDBJ whole genome shotgun (WGS) entry which is preliminary data.</text>
</comment>
<evidence type="ECO:0000313" key="2">
    <source>
        <dbReference type="Proteomes" id="UP000231263"/>
    </source>
</evidence>
<organism evidence="1 2">
    <name type="scientific">Candidatus Uhrbacteria bacterium CG_4_9_14_3_um_filter_41_35</name>
    <dbReference type="NCBI Taxonomy" id="1975034"/>
    <lineage>
        <taxon>Bacteria</taxon>
        <taxon>Candidatus Uhriibacteriota</taxon>
    </lineage>
</organism>